<dbReference type="EMBL" id="FOZC01000011">
    <property type="protein sequence ID" value="SFR82311.1"/>
    <property type="molecule type" value="Genomic_DNA"/>
</dbReference>
<comment type="caution">
    <text evidence="6">Lacks conserved residue(s) required for the propagation of feature annotation.</text>
</comment>
<feature type="binding site" evidence="6">
    <location>
        <position position="311"/>
    </location>
    <ligand>
        <name>substrate</name>
    </ligand>
</feature>
<dbReference type="InterPro" id="IPR011404">
    <property type="entry name" value="PPi-PFK"/>
</dbReference>
<keyword evidence="6" id="KW-0324">Glycolysis</keyword>
<dbReference type="SUPFAM" id="SSF53784">
    <property type="entry name" value="Phosphofructokinase"/>
    <property type="match status" value="1"/>
</dbReference>
<dbReference type="Gene3D" id="3.40.50.460">
    <property type="entry name" value="Phosphofructokinase domain"/>
    <property type="match status" value="1"/>
</dbReference>
<comment type="catalytic activity">
    <reaction evidence="6">
        <text>beta-D-fructose 6-phosphate + diphosphate = beta-D-fructose 1,6-bisphosphate + phosphate + H(+)</text>
        <dbReference type="Rhea" id="RHEA:13613"/>
        <dbReference type="ChEBI" id="CHEBI:15378"/>
        <dbReference type="ChEBI" id="CHEBI:32966"/>
        <dbReference type="ChEBI" id="CHEBI:33019"/>
        <dbReference type="ChEBI" id="CHEBI:43474"/>
        <dbReference type="ChEBI" id="CHEBI:57634"/>
        <dbReference type="EC" id="2.7.1.90"/>
    </reaction>
</comment>
<evidence type="ECO:0000256" key="3">
    <source>
        <dbReference type="ARBA" id="ARBA00022723"/>
    </source>
</evidence>
<keyword evidence="3 6" id="KW-0479">Metal-binding</keyword>
<comment type="pathway">
    <text evidence="6">Carbohydrate degradation; glycolysis; D-glyceraldehyde 3-phosphate and glycerone phosphate from D-glucose: step 3/4.</text>
</comment>
<keyword evidence="2 6" id="KW-0808">Transferase</keyword>
<accession>A0A1I6JTR6</accession>
<dbReference type="GO" id="GO:0047334">
    <property type="term" value="F:diphosphate-fructose-6-phosphate 1-phosphotransferase activity"/>
    <property type="evidence" value="ECO:0007669"/>
    <property type="project" value="UniProtKB-EC"/>
</dbReference>
<dbReference type="Proteomes" id="UP000214760">
    <property type="component" value="Unassembled WGS sequence"/>
</dbReference>
<dbReference type="PRINTS" id="PR00476">
    <property type="entry name" value="PHFRCTKINASE"/>
</dbReference>
<evidence type="ECO:0000313" key="9">
    <source>
        <dbReference type="Proteomes" id="UP000214760"/>
    </source>
</evidence>
<feature type="site" description="Important for catalytic activity and substrate specificity; stabilizes the transition state when the phosphoryl donor is PPi; prevents ATP from binding by mimicking the alpha-phosphate group of ATP" evidence="6">
    <location>
        <position position="180"/>
    </location>
</feature>
<proteinExistence type="inferred from homology"/>
<feature type="binding site" evidence="6">
    <location>
        <begin position="208"/>
        <end position="210"/>
    </location>
    <ligand>
        <name>substrate</name>
    </ligand>
</feature>
<keyword evidence="6" id="KW-0963">Cytoplasm</keyword>
<dbReference type="InterPro" id="IPR022953">
    <property type="entry name" value="ATP_PFK"/>
</dbReference>
<name>A0A1I6JTR6_9FIRM</name>
<gene>
    <name evidence="6" type="primary">pfp</name>
    <name evidence="8" type="ORF">SAMN02910262_01917</name>
</gene>
<dbReference type="GO" id="GO:0046872">
    <property type="term" value="F:metal ion binding"/>
    <property type="evidence" value="ECO:0007669"/>
    <property type="project" value="UniProtKB-KW"/>
</dbReference>
<dbReference type="HAMAP" id="MF_01978">
    <property type="entry name" value="Phosphofructokinase_II_B2"/>
    <property type="match status" value="1"/>
</dbReference>
<dbReference type="GO" id="GO:0003872">
    <property type="term" value="F:6-phosphofructokinase activity"/>
    <property type="evidence" value="ECO:0007669"/>
    <property type="project" value="UniProtKB-UniRule"/>
</dbReference>
<feature type="active site" description="Proton acceptor" evidence="6">
    <location>
        <position position="210"/>
    </location>
</feature>
<comment type="similarity">
    <text evidence="6">Belongs to the phosphofructokinase type A (PFKA) family. PPi-dependent PFK group II subfamily. Clade 'B2' sub-subfamily.</text>
</comment>
<evidence type="ECO:0000256" key="1">
    <source>
        <dbReference type="ARBA" id="ARBA00001946"/>
    </source>
</evidence>
<evidence type="ECO:0000259" key="7">
    <source>
        <dbReference type="Pfam" id="PF00365"/>
    </source>
</evidence>
<evidence type="ECO:0000256" key="6">
    <source>
        <dbReference type="HAMAP-Rule" id="MF_01978"/>
    </source>
</evidence>
<keyword evidence="4 6" id="KW-0418">Kinase</keyword>
<evidence type="ECO:0000256" key="2">
    <source>
        <dbReference type="ARBA" id="ARBA00022679"/>
    </source>
</evidence>
<keyword evidence="5 6" id="KW-0460">Magnesium</keyword>
<dbReference type="InterPro" id="IPR035966">
    <property type="entry name" value="PKF_sf"/>
</dbReference>
<dbReference type="Pfam" id="PF00365">
    <property type="entry name" value="PFK"/>
    <property type="match status" value="1"/>
</dbReference>
<dbReference type="GO" id="GO:0005737">
    <property type="term" value="C:cytoplasm"/>
    <property type="evidence" value="ECO:0007669"/>
    <property type="project" value="UniProtKB-SubCell"/>
</dbReference>
<feature type="domain" description="Phosphofructokinase" evidence="7">
    <location>
        <begin position="70"/>
        <end position="392"/>
    </location>
</feature>
<dbReference type="EC" id="2.7.1.90" evidence="6"/>
<protein>
    <recommendedName>
        <fullName evidence="6">Pyrophosphate--fructose 6-phosphate 1-phosphotransferase</fullName>
        <ecNumber evidence="6">2.7.1.90</ecNumber>
    </recommendedName>
    <alternativeName>
        <fullName evidence="6">6-phosphofructokinase, pyrophosphate dependent</fullName>
    </alternativeName>
    <alternativeName>
        <fullName evidence="6">PPi-dependent phosphofructokinase</fullName>
        <shortName evidence="6">PPi-PFK</shortName>
    </alternativeName>
    <alternativeName>
        <fullName evidence="6">Pyrophosphate-dependent 6-phosphofructose-1-kinase</fullName>
    </alternativeName>
</protein>
<feature type="binding site" evidence="6">
    <location>
        <begin position="254"/>
        <end position="256"/>
    </location>
    <ligand>
        <name>substrate</name>
    </ligand>
</feature>
<feature type="binding site" evidence="6">
    <location>
        <position position="179"/>
    </location>
    <ligand>
        <name>Mg(2+)</name>
        <dbReference type="ChEBI" id="CHEBI:18420"/>
        <note>catalytic</note>
    </ligand>
</feature>
<feature type="binding site" evidence="6">
    <location>
        <position position="77"/>
    </location>
    <ligand>
        <name>diphosphate</name>
        <dbReference type="ChEBI" id="CHEBI:33019"/>
    </ligand>
</feature>
<sequence length="483" mass="53362">MGIGPAMHGIFYAGGQGLRPLSLSLSLCSFDRVFSLVLFYVMEISFYNPMTFQVFSIMFSCRRIRYMKNLLVAQSGGPTAAINATLAGIIEAAVWSDKVDRIFGADYGIQGVLEEKFIDLTKIGSNEKILDQLSTTPSAALGSCRYKLKDPKEDPSEFQKIIDIFHRFSIAYFVYIGGNDSMDTVWKLSAYMKAHGVDDITVVGAPKTIDNDLYGIDHCPGFGSAAKYIATSCAELEREIQVYDTPYVIIVEMMGRNAGWLTAAAALAEGRNGGVPYLIYLEERPFSIERMIGDIREKLETNQGIIVAVSEGIHDGNGKFISELGTQHQYLDAFGHSITSGAGKVLEEAVKEHIGCKVRSIELNLLQRCAGHLLSATDIEESRKLGSNAVKIALRGGSGRMSSLKREPGEEYSVIYTETPITEVANREKKVPQKWINEAGNGVKKEMIDYLLPLIQGEERCRYEDGVPKYVILKNYAKTGRMS</sequence>
<dbReference type="UniPathway" id="UPA00109">
    <property type="reaction ID" value="UER00182"/>
</dbReference>
<comment type="subunit">
    <text evidence="6">Homodimer.</text>
</comment>
<feature type="site" description="Important for catalytic activity; stabilizes the transition state when the phosphoryl donor is PPi" evidence="6">
    <location>
        <position position="207"/>
    </location>
</feature>
<dbReference type="GO" id="GO:0006002">
    <property type="term" value="P:fructose 6-phosphate metabolic process"/>
    <property type="evidence" value="ECO:0007669"/>
    <property type="project" value="InterPro"/>
</dbReference>
<comment type="cofactor">
    <cofactor evidence="1 6">
        <name>Mg(2+)</name>
        <dbReference type="ChEBI" id="CHEBI:18420"/>
    </cofactor>
</comment>
<comment type="subcellular location">
    <subcellularLocation>
        <location evidence="6">Cytoplasm</location>
    </subcellularLocation>
</comment>
<dbReference type="NCBIfam" id="NF010675">
    <property type="entry name" value="PRK14072.1"/>
    <property type="match status" value="1"/>
</dbReference>
<dbReference type="AlphaFoldDB" id="A0A1I6JTR6"/>
<evidence type="ECO:0000256" key="4">
    <source>
        <dbReference type="ARBA" id="ARBA00022777"/>
    </source>
</evidence>
<dbReference type="PANTHER" id="PTHR45770">
    <property type="entry name" value="ATP-DEPENDENT 6-PHOSPHOFRUCTOKINASE 1"/>
    <property type="match status" value="1"/>
</dbReference>
<dbReference type="InterPro" id="IPR050929">
    <property type="entry name" value="PFKA"/>
</dbReference>
<evidence type="ECO:0000313" key="8">
    <source>
        <dbReference type="EMBL" id="SFR82311.1"/>
    </source>
</evidence>
<comment type="activity regulation">
    <text evidence="6">Non-allosteric.</text>
</comment>
<reference evidence="8 9" key="1">
    <citation type="submission" date="2016-10" db="EMBL/GenBank/DDBJ databases">
        <authorList>
            <person name="de Groot N.N."/>
        </authorList>
    </citation>
    <scope>NUCLEOTIDE SEQUENCE [LARGE SCALE GENOMIC DNA]</scope>
    <source>
        <strain evidence="8 9">F</strain>
    </source>
</reference>
<dbReference type="InterPro" id="IPR000023">
    <property type="entry name" value="Phosphofructokinase_dom"/>
</dbReference>
<evidence type="ECO:0000256" key="5">
    <source>
        <dbReference type="ARBA" id="ARBA00022842"/>
    </source>
</evidence>
<organism evidence="8 9">
    <name type="scientific">[Clostridium] aminophilum</name>
    <dbReference type="NCBI Taxonomy" id="1526"/>
    <lineage>
        <taxon>Bacteria</taxon>
        <taxon>Bacillati</taxon>
        <taxon>Bacillota</taxon>
        <taxon>Clostridia</taxon>
        <taxon>Lachnospirales</taxon>
        <taxon>Lachnospiraceae</taxon>
    </lineage>
</organism>
<dbReference type="Gene3D" id="3.40.50.450">
    <property type="match status" value="1"/>
</dbReference>
<comment type="function">
    <text evidence="6">Catalyzes the phosphorylation of D-fructose 6-phosphate, the first committing step of glycolysis. Uses inorganic phosphate (PPi) as phosphoryl donor instead of ATP like common ATP-dependent phosphofructokinases (ATP-PFKs), which renders the reaction reversible, and can thus function both in glycolysis and gluconeogenesis. Consistently, PPi-PFK can replace the enzymes of both the forward (ATP-PFK) and reverse (fructose-bisphosphatase (FBPase)) reactions.</text>
</comment>